<dbReference type="Gene3D" id="1.20.58.340">
    <property type="entry name" value="Magnesium transport protein CorA, transmembrane region"/>
    <property type="match status" value="2"/>
</dbReference>
<evidence type="ECO:0000256" key="3">
    <source>
        <dbReference type="ARBA" id="ARBA00022448"/>
    </source>
</evidence>
<organism evidence="11 12">
    <name type="scientific">Variovorax boronicumulans</name>
    <dbReference type="NCBI Taxonomy" id="436515"/>
    <lineage>
        <taxon>Bacteria</taxon>
        <taxon>Pseudomonadati</taxon>
        <taxon>Pseudomonadota</taxon>
        <taxon>Betaproteobacteria</taxon>
        <taxon>Burkholderiales</taxon>
        <taxon>Comamonadaceae</taxon>
        <taxon>Variovorax</taxon>
    </lineage>
</organism>
<dbReference type="PANTHER" id="PTHR46494:SF3">
    <property type="entry name" value="ZINC TRANSPORT PROTEIN ZNTB"/>
    <property type="match status" value="1"/>
</dbReference>
<reference evidence="11 12" key="1">
    <citation type="submission" date="2017-09" db="EMBL/GenBank/DDBJ databases">
        <title>The diverse metabolic capabilities of V. boronicumulans make it an excellent choice for continued studies on novel biodegradation.</title>
        <authorList>
            <person name="Sun S."/>
        </authorList>
    </citation>
    <scope>NUCLEOTIDE SEQUENCE [LARGE SCALE GENOMIC DNA]</scope>
    <source>
        <strain evidence="11 12">J1</strain>
    </source>
</reference>
<gene>
    <name evidence="11" type="ORF">CKY39_08535</name>
</gene>
<evidence type="ECO:0000256" key="2">
    <source>
        <dbReference type="ARBA" id="ARBA00009765"/>
    </source>
</evidence>
<dbReference type="CDD" id="cd12834">
    <property type="entry name" value="ZntB_u1"/>
    <property type="match status" value="1"/>
</dbReference>
<dbReference type="GO" id="GO:0005886">
    <property type="term" value="C:plasma membrane"/>
    <property type="evidence" value="ECO:0007669"/>
    <property type="project" value="UniProtKB-SubCell"/>
</dbReference>
<dbReference type="EMBL" id="CP023284">
    <property type="protein sequence ID" value="ATA53252.1"/>
    <property type="molecule type" value="Genomic_DNA"/>
</dbReference>
<evidence type="ECO:0000256" key="6">
    <source>
        <dbReference type="ARBA" id="ARBA00022692"/>
    </source>
</evidence>
<dbReference type="RefSeq" id="WP_070061594.1">
    <property type="nucleotide sequence ID" value="NZ_BKDH01000001.1"/>
</dbReference>
<dbReference type="OrthoDB" id="9803484at2"/>
<keyword evidence="3" id="KW-0813">Transport</keyword>
<keyword evidence="6" id="KW-0812">Transmembrane</keyword>
<evidence type="ECO:0000256" key="1">
    <source>
        <dbReference type="ARBA" id="ARBA00004651"/>
    </source>
</evidence>
<dbReference type="Gene3D" id="3.30.460.20">
    <property type="entry name" value="CorA soluble domain-like"/>
    <property type="match status" value="1"/>
</dbReference>
<evidence type="ECO:0000256" key="4">
    <source>
        <dbReference type="ARBA" id="ARBA00022475"/>
    </source>
</evidence>
<dbReference type="GO" id="GO:0000287">
    <property type="term" value="F:magnesium ion binding"/>
    <property type="evidence" value="ECO:0007669"/>
    <property type="project" value="TreeGrafter"/>
</dbReference>
<dbReference type="GeneID" id="82269940"/>
<dbReference type="InterPro" id="IPR045861">
    <property type="entry name" value="CorA_cytoplasmic_dom"/>
</dbReference>
<evidence type="ECO:0000256" key="8">
    <source>
        <dbReference type="ARBA" id="ARBA00022989"/>
    </source>
</evidence>
<evidence type="ECO:0000256" key="10">
    <source>
        <dbReference type="ARBA" id="ARBA00023136"/>
    </source>
</evidence>
<evidence type="ECO:0000256" key="7">
    <source>
        <dbReference type="ARBA" id="ARBA00022833"/>
    </source>
</evidence>
<evidence type="ECO:0000256" key="9">
    <source>
        <dbReference type="ARBA" id="ARBA00023065"/>
    </source>
</evidence>
<keyword evidence="7" id="KW-0862">Zinc</keyword>
<evidence type="ECO:0000256" key="5">
    <source>
        <dbReference type="ARBA" id="ARBA00022519"/>
    </source>
</evidence>
<evidence type="ECO:0000313" key="12">
    <source>
        <dbReference type="Proteomes" id="UP000217154"/>
    </source>
</evidence>
<dbReference type="KEGG" id="vbo:CKY39_08535"/>
<keyword evidence="9" id="KW-0406">Ion transport</keyword>
<dbReference type="GO" id="GO:0050897">
    <property type="term" value="F:cobalt ion binding"/>
    <property type="evidence" value="ECO:0007669"/>
    <property type="project" value="TreeGrafter"/>
</dbReference>
<sequence>MSVFHDLAAQSYGGDEAGLICGYLFDAAAPEPARAIDSAQAAAWLADAGQLGDSNAYVWLHFNLSHAHAERWLVRHAALSDTFYETLHEGLPSTRIERADDSLIAVINDVHFEFSFEPSDISTLWISVGPRLVVTARTKPLRSVDALRTAVKAGEAPRSSTELLEHLLRAQADVLVKIVRGVTSRIDRIEDELLAGRLDHKRARLGVLRRLLVRLQRLLAPEPAALFRLLQGPPAWMAEPDVQELRGSTEEFSVVLRDMQALQERIKLLQEEIAANVNEDNNRSLFVLTVVTVLALPINILAGLFGMNVGGIPLAEHRHGFWIVVAIVATFTAVAAWTAFRKKR</sequence>
<evidence type="ECO:0000313" key="11">
    <source>
        <dbReference type="EMBL" id="ATA53252.1"/>
    </source>
</evidence>
<accession>A0A1E7U1Y8</accession>
<dbReference type="GO" id="GO:0015087">
    <property type="term" value="F:cobalt ion transmembrane transporter activity"/>
    <property type="evidence" value="ECO:0007669"/>
    <property type="project" value="TreeGrafter"/>
</dbReference>
<dbReference type="InterPro" id="IPR002523">
    <property type="entry name" value="MgTranspt_CorA/ZnTranspt_ZntB"/>
</dbReference>
<keyword evidence="4" id="KW-1003">Cell membrane</keyword>
<keyword evidence="10" id="KW-0472">Membrane</keyword>
<dbReference type="AlphaFoldDB" id="A0A1E7U1Y8"/>
<dbReference type="Pfam" id="PF01544">
    <property type="entry name" value="CorA"/>
    <property type="match status" value="1"/>
</dbReference>
<keyword evidence="8" id="KW-1133">Transmembrane helix</keyword>
<dbReference type="Proteomes" id="UP000217154">
    <property type="component" value="Chromosome"/>
</dbReference>
<dbReference type="PANTHER" id="PTHR46494">
    <property type="entry name" value="CORA FAMILY METAL ION TRANSPORTER (EUROFUNG)"/>
    <property type="match status" value="1"/>
</dbReference>
<comment type="similarity">
    <text evidence="2">Belongs to the CorA metal ion transporter (MIT) (TC 1.A.35) family.</text>
</comment>
<dbReference type="InterPro" id="IPR045863">
    <property type="entry name" value="CorA_TM1_TM2"/>
</dbReference>
<comment type="subcellular location">
    <subcellularLocation>
        <location evidence="1">Cell membrane</location>
        <topology evidence="1">Multi-pass membrane protein</topology>
    </subcellularLocation>
</comment>
<proteinExistence type="inferred from homology"/>
<keyword evidence="5" id="KW-0997">Cell inner membrane</keyword>
<dbReference type="STRING" id="436515.GCA_001752345_04541"/>
<dbReference type="SUPFAM" id="SSF143865">
    <property type="entry name" value="CorA soluble domain-like"/>
    <property type="match status" value="1"/>
</dbReference>
<dbReference type="SUPFAM" id="SSF144083">
    <property type="entry name" value="Magnesium transport protein CorA, transmembrane region"/>
    <property type="match status" value="1"/>
</dbReference>
<dbReference type="GO" id="GO:0015095">
    <property type="term" value="F:magnesium ion transmembrane transporter activity"/>
    <property type="evidence" value="ECO:0007669"/>
    <property type="project" value="TreeGrafter"/>
</dbReference>
<name>A0A1E7U1Y8_9BURK</name>
<protein>
    <submittedName>
        <fullName evidence="11">Magnesium transporter CorA</fullName>
    </submittedName>
</protein>